<comment type="caution">
    <text evidence="1">The sequence shown here is derived from an EMBL/GenBank/DDBJ whole genome shotgun (WGS) entry which is preliminary data.</text>
</comment>
<protein>
    <submittedName>
        <fullName evidence="1">Uncharacterized protein</fullName>
    </submittedName>
</protein>
<organism evidence="1 2">
    <name type="scientific">Elysia crispata</name>
    <name type="common">lettuce slug</name>
    <dbReference type="NCBI Taxonomy" id="231223"/>
    <lineage>
        <taxon>Eukaryota</taxon>
        <taxon>Metazoa</taxon>
        <taxon>Spiralia</taxon>
        <taxon>Lophotrochozoa</taxon>
        <taxon>Mollusca</taxon>
        <taxon>Gastropoda</taxon>
        <taxon>Heterobranchia</taxon>
        <taxon>Euthyneura</taxon>
        <taxon>Panpulmonata</taxon>
        <taxon>Sacoglossa</taxon>
        <taxon>Placobranchoidea</taxon>
        <taxon>Plakobranchidae</taxon>
        <taxon>Elysia</taxon>
    </lineage>
</organism>
<gene>
    <name evidence="1" type="ORF">RRG08_026142</name>
</gene>
<proteinExistence type="predicted"/>
<accession>A0AAE0ZB43</accession>
<reference evidence="1" key="1">
    <citation type="journal article" date="2023" name="G3 (Bethesda)">
        <title>A reference genome for the long-term kleptoplast-retaining sea slug Elysia crispata morphotype clarki.</title>
        <authorList>
            <person name="Eastman K.E."/>
            <person name="Pendleton A.L."/>
            <person name="Shaikh M.A."/>
            <person name="Suttiyut T."/>
            <person name="Ogas R."/>
            <person name="Tomko P."/>
            <person name="Gavelis G."/>
            <person name="Widhalm J.R."/>
            <person name="Wisecaver J.H."/>
        </authorList>
    </citation>
    <scope>NUCLEOTIDE SEQUENCE</scope>
    <source>
        <strain evidence="1">ECLA1</strain>
    </source>
</reference>
<keyword evidence="2" id="KW-1185">Reference proteome</keyword>
<evidence type="ECO:0000313" key="2">
    <source>
        <dbReference type="Proteomes" id="UP001283361"/>
    </source>
</evidence>
<name>A0AAE0ZB43_9GAST</name>
<dbReference type="EMBL" id="JAWDGP010004277">
    <property type="protein sequence ID" value="KAK3765666.1"/>
    <property type="molecule type" value="Genomic_DNA"/>
</dbReference>
<dbReference type="Proteomes" id="UP001283361">
    <property type="component" value="Unassembled WGS sequence"/>
</dbReference>
<evidence type="ECO:0000313" key="1">
    <source>
        <dbReference type="EMBL" id="KAK3765666.1"/>
    </source>
</evidence>
<dbReference type="AlphaFoldDB" id="A0AAE0ZB43"/>
<sequence length="98" mass="10885">MLEFRSAERQSSTVVFLQHFEHTMPKNGIHIFTYNSFSGALDLCFTEFFVLLYVLCASEQLNSDNIYSPSLDLRLLEPGTGNGGLLDQSMAAMSASVI</sequence>